<organism evidence="2 3">
    <name type="scientific">Dactylosporangium matsuzakiense</name>
    <dbReference type="NCBI Taxonomy" id="53360"/>
    <lineage>
        <taxon>Bacteria</taxon>
        <taxon>Bacillati</taxon>
        <taxon>Actinomycetota</taxon>
        <taxon>Actinomycetes</taxon>
        <taxon>Micromonosporales</taxon>
        <taxon>Micromonosporaceae</taxon>
        <taxon>Dactylosporangium</taxon>
    </lineage>
</organism>
<accession>A0A9W6NMG8</accession>
<proteinExistence type="predicted"/>
<dbReference type="PROSITE" id="PS51257">
    <property type="entry name" value="PROKAR_LIPOPROTEIN"/>
    <property type="match status" value="1"/>
</dbReference>
<evidence type="ECO:0008006" key="4">
    <source>
        <dbReference type="Google" id="ProtNLM"/>
    </source>
</evidence>
<gene>
    <name evidence="2" type="ORF">GCM10017581_036590</name>
</gene>
<feature type="compositionally biased region" description="Polar residues" evidence="1">
    <location>
        <begin position="27"/>
        <end position="39"/>
    </location>
</feature>
<dbReference type="AlphaFoldDB" id="A0A9W6NMG8"/>
<name>A0A9W6NMG8_9ACTN</name>
<evidence type="ECO:0000313" key="2">
    <source>
        <dbReference type="EMBL" id="GLL01917.1"/>
    </source>
</evidence>
<evidence type="ECO:0000313" key="3">
    <source>
        <dbReference type="Proteomes" id="UP001143480"/>
    </source>
</evidence>
<feature type="region of interest" description="Disordered" evidence="1">
    <location>
        <begin position="20"/>
        <end position="41"/>
    </location>
</feature>
<protein>
    <recommendedName>
        <fullName evidence="4">Lipoprotein</fullName>
    </recommendedName>
</protein>
<comment type="caution">
    <text evidence="2">The sequence shown here is derived from an EMBL/GenBank/DDBJ whole genome shotgun (WGS) entry which is preliminary data.</text>
</comment>
<sequence length="163" mass="16923">MRKLAVILSCLLLFGCSSKPSGPSVASADNGSAKPSASATIDKAEANRQFAKCMREHGIDVPDPGPDGNIQFDANAAGGDRNKAVAATSACQHYLPNGGTLENLSPQQLESARAFAKCMREHGVDMPDPDPNTGMSAILNSGIDFNSPTFKAATEACKSVVGR</sequence>
<dbReference type="EMBL" id="BSFP01000019">
    <property type="protein sequence ID" value="GLL01917.1"/>
    <property type="molecule type" value="Genomic_DNA"/>
</dbReference>
<keyword evidence="3" id="KW-1185">Reference proteome</keyword>
<evidence type="ECO:0000256" key="1">
    <source>
        <dbReference type="SAM" id="MobiDB-lite"/>
    </source>
</evidence>
<reference evidence="2" key="1">
    <citation type="journal article" date="2014" name="Int. J. Syst. Evol. Microbiol.">
        <title>Complete genome sequence of Corynebacterium casei LMG S-19264T (=DSM 44701T), isolated from a smear-ripened cheese.</title>
        <authorList>
            <consortium name="US DOE Joint Genome Institute (JGI-PGF)"/>
            <person name="Walter F."/>
            <person name="Albersmeier A."/>
            <person name="Kalinowski J."/>
            <person name="Ruckert C."/>
        </authorList>
    </citation>
    <scope>NUCLEOTIDE SEQUENCE</scope>
    <source>
        <strain evidence="2">VKM Ac-1321</strain>
    </source>
</reference>
<dbReference type="Proteomes" id="UP001143480">
    <property type="component" value="Unassembled WGS sequence"/>
</dbReference>
<reference evidence="2" key="2">
    <citation type="submission" date="2023-01" db="EMBL/GenBank/DDBJ databases">
        <authorList>
            <person name="Sun Q."/>
            <person name="Evtushenko L."/>
        </authorList>
    </citation>
    <scope>NUCLEOTIDE SEQUENCE</scope>
    <source>
        <strain evidence="2">VKM Ac-1321</strain>
    </source>
</reference>
<dbReference type="RefSeq" id="WP_261961708.1">
    <property type="nucleotide sequence ID" value="NZ_BAAAXA010000001.1"/>
</dbReference>